<evidence type="ECO:0000313" key="2">
    <source>
        <dbReference type="Proteomes" id="UP000681720"/>
    </source>
</evidence>
<dbReference type="Proteomes" id="UP000681720">
    <property type="component" value="Unassembled WGS sequence"/>
</dbReference>
<dbReference type="EMBL" id="CAJOBJ010234004">
    <property type="protein sequence ID" value="CAF5061137.1"/>
    <property type="molecule type" value="Genomic_DNA"/>
</dbReference>
<feature type="non-terminal residue" evidence="1">
    <location>
        <position position="1"/>
    </location>
</feature>
<accession>A0A8S3EF92</accession>
<reference evidence="1" key="1">
    <citation type="submission" date="2021-02" db="EMBL/GenBank/DDBJ databases">
        <authorList>
            <person name="Nowell W R."/>
        </authorList>
    </citation>
    <scope>NUCLEOTIDE SEQUENCE</scope>
</reference>
<name>A0A8S3EF92_9BILA</name>
<protein>
    <submittedName>
        <fullName evidence="1">Uncharacterized protein</fullName>
    </submittedName>
</protein>
<sequence>ILSKIYDDTHDQFVDLLRLLNTTGYSREASYIFLAE</sequence>
<gene>
    <name evidence="1" type="ORF">GIL414_LOCUS60531</name>
</gene>
<evidence type="ECO:0000313" key="1">
    <source>
        <dbReference type="EMBL" id="CAF5061137.1"/>
    </source>
</evidence>
<organism evidence="1 2">
    <name type="scientific">Rotaria magnacalcarata</name>
    <dbReference type="NCBI Taxonomy" id="392030"/>
    <lineage>
        <taxon>Eukaryota</taxon>
        <taxon>Metazoa</taxon>
        <taxon>Spiralia</taxon>
        <taxon>Gnathifera</taxon>
        <taxon>Rotifera</taxon>
        <taxon>Eurotatoria</taxon>
        <taxon>Bdelloidea</taxon>
        <taxon>Philodinida</taxon>
        <taxon>Philodinidae</taxon>
        <taxon>Rotaria</taxon>
    </lineage>
</organism>
<proteinExistence type="predicted"/>
<comment type="caution">
    <text evidence="1">The sequence shown here is derived from an EMBL/GenBank/DDBJ whole genome shotgun (WGS) entry which is preliminary data.</text>
</comment>
<dbReference type="AlphaFoldDB" id="A0A8S3EF92"/>